<dbReference type="InterPro" id="IPR036737">
    <property type="entry name" value="OmpA-like_sf"/>
</dbReference>
<evidence type="ECO:0000256" key="2">
    <source>
        <dbReference type="ARBA" id="ARBA00023136"/>
    </source>
</evidence>
<proteinExistence type="predicted"/>
<name>A0A846MUF7_9BACT</name>
<comment type="caution">
    <text evidence="7">The sequence shown here is derived from an EMBL/GenBank/DDBJ whole genome shotgun (WGS) entry which is preliminary data.</text>
</comment>
<dbReference type="CDD" id="cd15482">
    <property type="entry name" value="Sialidase_non-viral"/>
    <property type="match status" value="1"/>
</dbReference>
<evidence type="ECO:0000256" key="4">
    <source>
        <dbReference type="PROSITE-ProRule" id="PRU00473"/>
    </source>
</evidence>
<sequence length="666" mass="75603">MKKLVCILIAFLFGVASLQAQSVKRLLKEADEDFAYGEYTAALPKYLNLIQHSQELDEEQKNHLLFRIGLCYLNTSNKDLALPYLKELYERRPDYKESLSFYLAQAYQYNHKFKEALFLYEQYLKTQEAQKNAERQRVVQKKILECNYGIQYMQDPMPVKIENIGPVINSRFPDYVPVISADESELIFTSRRDNTTGGGIDPTDGHYYEDIYVSYKKDGQWTTPEKLPPPINTNSHDACIALSPDGNTLFIYKSGQKGTGDIYMSRKKADGSWSEPVDLGKNINTKYREPSISITADGKTIYFSSDRPGGYGGLDIYRSHLQSDGTWGPAINLGSKINTPYDEDAPFIHDDSTLYFSSQGHTSMGGFDIFMSTYKNGAWTTPVNLGYPINTADDDIYFVLSADNKTGYYASAKEGGYGEKDIYTIKMPSLERIKKQNQNLKANIQVNLQKVELSSQKGLPPVVVLKGTVIDGLSGQKLQAKVELFNLNEDRLEDEFQTNNPLGVFESVMRAGQRYLITAEKEGYLFHSEYFEIPESQQYQVIERTIPLQPLRKGAKINLMVFFDFDKADLRPESIQELKRLVELLRHHPSLKLEIAGHTDAIGTEEKNLDLSNRRAQAVVDYIVENGIAPHRLKAVGYGESRPIASNDTEEGRQLNRRTECIVIDF</sequence>
<dbReference type="SUPFAM" id="SSF48452">
    <property type="entry name" value="TPR-like"/>
    <property type="match status" value="1"/>
</dbReference>
<organism evidence="7 8">
    <name type="scientific">Thermonema lapsum</name>
    <dbReference type="NCBI Taxonomy" id="28195"/>
    <lineage>
        <taxon>Bacteria</taxon>
        <taxon>Pseudomonadati</taxon>
        <taxon>Bacteroidota</taxon>
        <taxon>Cytophagia</taxon>
        <taxon>Cytophagales</taxon>
        <taxon>Thermonemataceae</taxon>
        <taxon>Thermonema</taxon>
    </lineage>
</organism>
<dbReference type="EMBL" id="JAASRN010000008">
    <property type="protein sequence ID" value="NIK74867.1"/>
    <property type="molecule type" value="Genomic_DNA"/>
</dbReference>
<evidence type="ECO:0000256" key="5">
    <source>
        <dbReference type="SAM" id="SignalP"/>
    </source>
</evidence>
<dbReference type="AlphaFoldDB" id="A0A846MUF7"/>
<dbReference type="InterPro" id="IPR006664">
    <property type="entry name" value="OMP_bac"/>
</dbReference>
<dbReference type="InterPro" id="IPR006665">
    <property type="entry name" value="OmpA-like"/>
</dbReference>
<evidence type="ECO:0000259" key="6">
    <source>
        <dbReference type="PROSITE" id="PS51123"/>
    </source>
</evidence>
<keyword evidence="2 4" id="KW-0472">Membrane</keyword>
<dbReference type="Gene3D" id="2.120.10.30">
    <property type="entry name" value="TolB, C-terminal domain"/>
    <property type="match status" value="1"/>
</dbReference>
<gene>
    <name evidence="7" type="ORF">FHS56_002400</name>
</gene>
<dbReference type="RefSeq" id="WP_166921054.1">
    <property type="nucleotide sequence ID" value="NZ_JAASRN010000008.1"/>
</dbReference>
<evidence type="ECO:0000313" key="8">
    <source>
        <dbReference type="Proteomes" id="UP000537126"/>
    </source>
</evidence>
<evidence type="ECO:0000256" key="3">
    <source>
        <dbReference type="ARBA" id="ARBA00023237"/>
    </source>
</evidence>
<dbReference type="InterPro" id="IPR011990">
    <property type="entry name" value="TPR-like_helical_dom_sf"/>
</dbReference>
<dbReference type="PRINTS" id="PR01021">
    <property type="entry name" value="OMPADOMAIN"/>
</dbReference>
<dbReference type="InterPro" id="IPR011042">
    <property type="entry name" value="6-blade_b-propeller_TolB-like"/>
</dbReference>
<keyword evidence="8" id="KW-1185">Reference proteome</keyword>
<feature type="domain" description="OmpA-like" evidence="6">
    <location>
        <begin position="550"/>
        <end position="666"/>
    </location>
</feature>
<dbReference type="GO" id="GO:0009279">
    <property type="term" value="C:cell outer membrane"/>
    <property type="evidence" value="ECO:0007669"/>
    <property type="project" value="UniProtKB-SubCell"/>
</dbReference>
<dbReference type="SUPFAM" id="SSF82171">
    <property type="entry name" value="DPP6 N-terminal domain-like"/>
    <property type="match status" value="1"/>
</dbReference>
<evidence type="ECO:0000256" key="1">
    <source>
        <dbReference type="ARBA" id="ARBA00004442"/>
    </source>
</evidence>
<dbReference type="Gene3D" id="3.30.1330.60">
    <property type="entry name" value="OmpA-like domain"/>
    <property type="match status" value="1"/>
</dbReference>
<reference evidence="7 8" key="1">
    <citation type="submission" date="2020-03" db="EMBL/GenBank/DDBJ databases">
        <title>Genomic Encyclopedia of Type Strains, Phase IV (KMG-IV): sequencing the most valuable type-strain genomes for metagenomic binning, comparative biology and taxonomic classification.</title>
        <authorList>
            <person name="Goeker M."/>
        </authorList>
    </citation>
    <scope>NUCLEOTIDE SEQUENCE [LARGE SCALE GENOMIC DNA]</scope>
    <source>
        <strain evidence="7 8">DSM 5718</strain>
    </source>
</reference>
<dbReference type="Pfam" id="PF07676">
    <property type="entry name" value="PD40"/>
    <property type="match status" value="4"/>
</dbReference>
<accession>A0A846MUF7</accession>
<dbReference type="Gene3D" id="1.25.40.10">
    <property type="entry name" value="Tetratricopeptide repeat domain"/>
    <property type="match status" value="1"/>
</dbReference>
<protein>
    <submittedName>
        <fullName evidence="7">Outer membrane protein OmpA-like peptidoglycan-associated protein</fullName>
    </submittedName>
</protein>
<dbReference type="SUPFAM" id="SSF103088">
    <property type="entry name" value="OmpA-like"/>
    <property type="match status" value="1"/>
</dbReference>
<dbReference type="CDD" id="cd07185">
    <property type="entry name" value="OmpA_C-like"/>
    <property type="match status" value="1"/>
</dbReference>
<keyword evidence="3" id="KW-0998">Cell outer membrane</keyword>
<dbReference type="Proteomes" id="UP000537126">
    <property type="component" value="Unassembled WGS sequence"/>
</dbReference>
<dbReference type="InterPro" id="IPR050330">
    <property type="entry name" value="Bact_OuterMem_StrucFunc"/>
</dbReference>
<dbReference type="InterPro" id="IPR011659">
    <property type="entry name" value="WD40"/>
</dbReference>
<comment type="subcellular location">
    <subcellularLocation>
        <location evidence="1">Cell outer membrane</location>
    </subcellularLocation>
</comment>
<dbReference type="PROSITE" id="PS51123">
    <property type="entry name" value="OMPA_2"/>
    <property type="match status" value="1"/>
</dbReference>
<keyword evidence="5" id="KW-0732">Signal</keyword>
<evidence type="ECO:0000313" key="7">
    <source>
        <dbReference type="EMBL" id="NIK74867.1"/>
    </source>
</evidence>
<dbReference type="Pfam" id="PF00691">
    <property type="entry name" value="OmpA"/>
    <property type="match status" value="1"/>
</dbReference>
<feature type="chain" id="PRO_5032403245" evidence="5">
    <location>
        <begin position="21"/>
        <end position="666"/>
    </location>
</feature>
<feature type="signal peptide" evidence="5">
    <location>
        <begin position="1"/>
        <end position="20"/>
    </location>
</feature>
<dbReference type="PANTHER" id="PTHR30329:SF21">
    <property type="entry name" value="LIPOPROTEIN YIAD-RELATED"/>
    <property type="match status" value="1"/>
</dbReference>
<dbReference type="PANTHER" id="PTHR30329">
    <property type="entry name" value="STATOR ELEMENT OF FLAGELLAR MOTOR COMPLEX"/>
    <property type="match status" value="1"/>
</dbReference>